<organism evidence="5 6">
    <name type="scientific">Schizosaccharomyces octosporus (strain yFS286)</name>
    <name type="common">Fission yeast</name>
    <name type="synonym">Octosporomyces octosporus</name>
    <dbReference type="NCBI Taxonomy" id="483514"/>
    <lineage>
        <taxon>Eukaryota</taxon>
        <taxon>Fungi</taxon>
        <taxon>Dikarya</taxon>
        <taxon>Ascomycota</taxon>
        <taxon>Taphrinomycotina</taxon>
        <taxon>Schizosaccharomycetes</taxon>
        <taxon>Schizosaccharomycetales</taxon>
        <taxon>Schizosaccharomycetaceae</taxon>
        <taxon>Schizosaccharomyces</taxon>
    </lineage>
</organism>
<keyword evidence="6" id="KW-1185">Reference proteome</keyword>
<reference evidence="5 6" key="1">
    <citation type="journal article" date="2011" name="Science">
        <title>Comparative functional genomics of the fission yeasts.</title>
        <authorList>
            <person name="Rhind N."/>
            <person name="Chen Z."/>
            <person name="Yassour M."/>
            <person name="Thompson D.A."/>
            <person name="Haas B.J."/>
            <person name="Habib N."/>
            <person name="Wapinski I."/>
            <person name="Roy S."/>
            <person name="Lin M.F."/>
            <person name="Heiman D.I."/>
            <person name="Young S.K."/>
            <person name="Furuya K."/>
            <person name="Guo Y."/>
            <person name="Pidoux A."/>
            <person name="Chen H.M."/>
            <person name="Robbertse B."/>
            <person name="Goldberg J.M."/>
            <person name="Aoki K."/>
            <person name="Bayne E.H."/>
            <person name="Berlin A.M."/>
            <person name="Desjardins C.A."/>
            <person name="Dobbs E."/>
            <person name="Dukaj L."/>
            <person name="Fan L."/>
            <person name="FitzGerald M.G."/>
            <person name="French C."/>
            <person name="Gujja S."/>
            <person name="Hansen K."/>
            <person name="Keifenheim D."/>
            <person name="Levin J.Z."/>
            <person name="Mosher R.A."/>
            <person name="Mueller C.A."/>
            <person name="Pfiffner J."/>
            <person name="Priest M."/>
            <person name="Russ C."/>
            <person name="Smialowska A."/>
            <person name="Swoboda P."/>
            <person name="Sykes S.M."/>
            <person name="Vaughn M."/>
            <person name="Vengrova S."/>
            <person name="Yoder R."/>
            <person name="Zeng Q."/>
            <person name="Allshire R."/>
            <person name="Baulcombe D."/>
            <person name="Birren B.W."/>
            <person name="Brown W."/>
            <person name="Ekwall K."/>
            <person name="Kellis M."/>
            <person name="Leatherwood J."/>
            <person name="Levin H."/>
            <person name="Margalit H."/>
            <person name="Martienssen R."/>
            <person name="Nieduszynski C.A."/>
            <person name="Spatafora J.W."/>
            <person name="Friedman N."/>
            <person name="Dalgaard J.Z."/>
            <person name="Baumann P."/>
            <person name="Niki H."/>
            <person name="Regev A."/>
            <person name="Nusbaum C."/>
        </authorList>
    </citation>
    <scope>NUCLEOTIDE SEQUENCE [LARGE SCALE GENOMIC DNA]</scope>
    <source>
        <strain evidence="6">yFS286</strain>
    </source>
</reference>
<evidence type="ECO:0000256" key="3">
    <source>
        <dbReference type="ARBA" id="ARBA00022801"/>
    </source>
</evidence>
<feature type="domain" description="PPPDE" evidence="4">
    <location>
        <begin position="1"/>
        <end position="133"/>
    </location>
</feature>
<evidence type="ECO:0000313" key="5">
    <source>
        <dbReference type="EMBL" id="EPX73180.1"/>
    </source>
</evidence>
<dbReference type="OMA" id="PLEGCRW"/>
<dbReference type="HOGENOM" id="CLU_069001_5_2_1"/>
<proteinExistence type="inferred from homology"/>
<dbReference type="RefSeq" id="XP_013018809.1">
    <property type="nucleotide sequence ID" value="XM_013163355.1"/>
</dbReference>
<dbReference type="GeneID" id="25029919"/>
<accession>S9R4B2</accession>
<evidence type="ECO:0000313" key="6">
    <source>
        <dbReference type="Proteomes" id="UP000016088"/>
    </source>
</evidence>
<dbReference type="GO" id="GO:0016579">
    <property type="term" value="P:protein deubiquitination"/>
    <property type="evidence" value="ECO:0007669"/>
    <property type="project" value="TreeGrafter"/>
</dbReference>
<dbReference type="VEuPathDB" id="FungiDB:SOCG_00935"/>
<dbReference type="InterPro" id="IPR042266">
    <property type="entry name" value="PPPDE_sf"/>
</dbReference>
<comment type="similarity">
    <text evidence="1">Belongs to the DeSI family.</text>
</comment>
<dbReference type="GO" id="GO:0101005">
    <property type="term" value="F:deubiquitinase activity"/>
    <property type="evidence" value="ECO:0007669"/>
    <property type="project" value="TreeGrafter"/>
</dbReference>
<dbReference type="EMBL" id="KE503207">
    <property type="protein sequence ID" value="EPX73180.1"/>
    <property type="molecule type" value="Genomic_DNA"/>
</dbReference>
<protein>
    <submittedName>
        <fullName evidence="5">PPPDE peptidase family protein</fullName>
    </submittedName>
</protein>
<sequence>MEAYINVYDLMQSFPLSRIAWTLGLGIYHTGFVLGGREYAYGAHAIPNATGVFITLPKPPLEGCRWRCSIPLPPCTLSKSEIDEIITRLSKEFTGTSYSLLSQNCNHFTDAIAKALTNTSIPPFLNRLSKVGLTFPSITNAVLQLDFSKTPTQNGLERTNSSDSDEEILVAPSAKLQQLSFPKIPKVVVSPPTVNTDNLVSESQKY</sequence>
<dbReference type="SMART" id="SM01179">
    <property type="entry name" value="DUF862"/>
    <property type="match status" value="1"/>
</dbReference>
<keyword evidence="2" id="KW-0645">Protease</keyword>
<dbReference type="Proteomes" id="UP000016088">
    <property type="component" value="Unassembled WGS sequence"/>
</dbReference>
<dbReference type="AlphaFoldDB" id="S9R4B2"/>
<gene>
    <name evidence="5" type="ORF">SOCG_00935</name>
</gene>
<name>S9R4B2_SCHOY</name>
<evidence type="ECO:0000259" key="4">
    <source>
        <dbReference type="PROSITE" id="PS51858"/>
    </source>
</evidence>
<dbReference type="GO" id="GO:0006508">
    <property type="term" value="P:proteolysis"/>
    <property type="evidence" value="ECO:0007669"/>
    <property type="project" value="UniProtKB-KW"/>
</dbReference>
<evidence type="ECO:0000256" key="2">
    <source>
        <dbReference type="ARBA" id="ARBA00022670"/>
    </source>
</evidence>
<dbReference type="PANTHER" id="PTHR12378">
    <property type="entry name" value="DESUMOYLATING ISOPEPTIDASE"/>
    <property type="match status" value="1"/>
</dbReference>
<keyword evidence="3" id="KW-0378">Hydrolase</keyword>
<dbReference type="eggNOG" id="KOG0324">
    <property type="taxonomic scope" value="Eukaryota"/>
</dbReference>
<dbReference type="Gene3D" id="3.90.1720.30">
    <property type="entry name" value="PPPDE domains"/>
    <property type="match status" value="1"/>
</dbReference>
<dbReference type="InterPro" id="IPR008580">
    <property type="entry name" value="PPPDE_dom"/>
</dbReference>
<dbReference type="PROSITE" id="PS51858">
    <property type="entry name" value="PPPDE"/>
    <property type="match status" value="1"/>
</dbReference>
<dbReference type="Pfam" id="PF05903">
    <property type="entry name" value="Peptidase_C97"/>
    <property type="match status" value="1"/>
</dbReference>
<dbReference type="PANTHER" id="PTHR12378:SF80">
    <property type="entry name" value="IP06716P-RELATED"/>
    <property type="match status" value="1"/>
</dbReference>
<evidence type="ECO:0000256" key="1">
    <source>
        <dbReference type="ARBA" id="ARBA00008140"/>
    </source>
</evidence>
<dbReference type="OrthoDB" id="412286at2759"/>